<evidence type="ECO:0000313" key="2">
    <source>
        <dbReference type="EMBL" id="GIH35665.1"/>
    </source>
</evidence>
<dbReference type="EMBL" id="BOOB01000047">
    <property type="protein sequence ID" value="GIH35665.1"/>
    <property type="molecule type" value="Genomic_DNA"/>
</dbReference>
<gene>
    <name evidence="2" type="ORF">Mam01_58290</name>
</gene>
<dbReference type="SUPFAM" id="SSF47413">
    <property type="entry name" value="lambda repressor-like DNA-binding domains"/>
    <property type="match status" value="1"/>
</dbReference>
<feature type="domain" description="HTH cro/C1-type" evidence="1">
    <location>
        <begin position="22"/>
        <end position="76"/>
    </location>
</feature>
<sequence>MPRRPDSVDPAQSPLHLLGAALRHWCDVRGMSLQEVGKAVFMDWSTLARWERGERRPPDDVIERLDRALKADGCLAALHGVVVANMTPQVIPAVPEPGEWREHRRSRLCEASASY</sequence>
<accession>A0ABQ4FLJ5</accession>
<dbReference type="RefSeq" id="WP_204288374.1">
    <property type="nucleotide sequence ID" value="NZ_BAABEJ010000007.1"/>
</dbReference>
<dbReference type="InterPro" id="IPR001387">
    <property type="entry name" value="Cro/C1-type_HTH"/>
</dbReference>
<organism evidence="2 3">
    <name type="scientific">Microbispora amethystogenes</name>
    <dbReference type="NCBI Taxonomy" id="1427754"/>
    <lineage>
        <taxon>Bacteria</taxon>
        <taxon>Bacillati</taxon>
        <taxon>Actinomycetota</taxon>
        <taxon>Actinomycetes</taxon>
        <taxon>Streptosporangiales</taxon>
        <taxon>Streptosporangiaceae</taxon>
        <taxon>Microbispora</taxon>
    </lineage>
</organism>
<protein>
    <recommendedName>
        <fullName evidence="1">HTH cro/C1-type domain-containing protein</fullName>
    </recommendedName>
</protein>
<dbReference type="Proteomes" id="UP000651728">
    <property type="component" value="Unassembled WGS sequence"/>
</dbReference>
<dbReference type="Gene3D" id="1.10.260.40">
    <property type="entry name" value="lambda repressor-like DNA-binding domains"/>
    <property type="match status" value="1"/>
</dbReference>
<comment type="caution">
    <text evidence="2">The sequence shown here is derived from an EMBL/GenBank/DDBJ whole genome shotgun (WGS) entry which is preliminary data.</text>
</comment>
<dbReference type="InterPro" id="IPR010982">
    <property type="entry name" value="Lambda_DNA-bd_dom_sf"/>
</dbReference>
<dbReference type="Pfam" id="PF13560">
    <property type="entry name" value="HTH_31"/>
    <property type="match status" value="1"/>
</dbReference>
<name>A0ABQ4FLJ5_9ACTN</name>
<dbReference type="SMART" id="SM00530">
    <property type="entry name" value="HTH_XRE"/>
    <property type="match status" value="1"/>
</dbReference>
<reference evidence="2 3" key="1">
    <citation type="submission" date="2021-01" db="EMBL/GenBank/DDBJ databases">
        <title>Whole genome shotgun sequence of Microbispora amethystogenes NBRC 101907.</title>
        <authorList>
            <person name="Komaki H."/>
            <person name="Tamura T."/>
        </authorList>
    </citation>
    <scope>NUCLEOTIDE SEQUENCE [LARGE SCALE GENOMIC DNA]</scope>
    <source>
        <strain evidence="2 3">NBRC 101907</strain>
    </source>
</reference>
<evidence type="ECO:0000313" key="3">
    <source>
        <dbReference type="Proteomes" id="UP000651728"/>
    </source>
</evidence>
<evidence type="ECO:0000259" key="1">
    <source>
        <dbReference type="PROSITE" id="PS50943"/>
    </source>
</evidence>
<dbReference type="PROSITE" id="PS50943">
    <property type="entry name" value="HTH_CROC1"/>
    <property type="match status" value="1"/>
</dbReference>
<dbReference type="CDD" id="cd00093">
    <property type="entry name" value="HTH_XRE"/>
    <property type="match status" value="1"/>
</dbReference>
<keyword evidence="3" id="KW-1185">Reference proteome</keyword>
<proteinExistence type="predicted"/>